<organism evidence="1 2">
    <name type="scientific">Pelomonas candidula</name>
    <dbReference type="NCBI Taxonomy" id="3299025"/>
    <lineage>
        <taxon>Bacteria</taxon>
        <taxon>Pseudomonadati</taxon>
        <taxon>Pseudomonadota</taxon>
        <taxon>Betaproteobacteria</taxon>
        <taxon>Burkholderiales</taxon>
        <taxon>Sphaerotilaceae</taxon>
        <taxon>Roseateles</taxon>
    </lineage>
</organism>
<reference evidence="1 2" key="1">
    <citation type="submission" date="2024-08" db="EMBL/GenBank/DDBJ databases">
        <authorList>
            <person name="Lu H."/>
        </authorList>
    </citation>
    <scope>NUCLEOTIDE SEQUENCE [LARGE SCALE GENOMIC DNA]</scope>
    <source>
        <strain evidence="1 2">BYS78W</strain>
    </source>
</reference>
<protein>
    <submittedName>
        <fullName evidence="1">Uncharacterized protein</fullName>
    </submittedName>
</protein>
<keyword evidence="2" id="KW-1185">Reference proteome</keyword>
<proteinExistence type="predicted"/>
<gene>
    <name evidence="1" type="ORF">ACG04R_20635</name>
</gene>
<name>A0ABW7HGR2_9BURK</name>
<sequence>MANITLKGTLNLMGNLTFKGDKLLVGTAEALVQVTGGDPSQGVAPPVILPPPPASPIAPQPDVWIINSFNLTVKQKTKAIVALGMAMQGVAGAPWPGMVLPSSVNSGVTINHIPINVVGDQAVIFPSGGSASFTSSGQS</sequence>
<dbReference type="EMBL" id="JBIGIC010000011">
    <property type="protein sequence ID" value="MFG6489105.1"/>
    <property type="molecule type" value="Genomic_DNA"/>
</dbReference>
<dbReference type="Proteomes" id="UP001606134">
    <property type="component" value="Unassembled WGS sequence"/>
</dbReference>
<dbReference type="RefSeq" id="WP_394415290.1">
    <property type="nucleotide sequence ID" value="NZ_JBIGIC010000011.1"/>
</dbReference>
<evidence type="ECO:0000313" key="2">
    <source>
        <dbReference type="Proteomes" id="UP001606134"/>
    </source>
</evidence>
<evidence type="ECO:0000313" key="1">
    <source>
        <dbReference type="EMBL" id="MFG6489105.1"/>
    </source>
</evidence>
<comment type="caution">
    <text evidence="1">The sequence shown here is derived from an EMBL/GenBank/DDBJ whole genome shotgun (WGS) entry which is preliminary data.</text>
</comment>
<accession>A0ABW7HGR2</accession>